<dbReference type="GO" id="GO:0034975">
    <property type="term" value="P:protein folding in endoplasmic reticulum"/>
    <property type="evidence" value="ECO:0007669"/>
    <property type="project" value="TreeGrafter"/>
</dbReference>
<evidence type="ECO:0000256" key="5">
    <source>
        <dbReference type="ARBA" id="ARBA00022729"/>
    </source>
</evidence>
<evidence type="ECO:0000259" key="10">
    <source>
        <dbReference type="Pfam" id="PF07774"/>
    </source>
</evidence>
<dbReference type="InterPro" id="IPR011678">
    <property type="entry name" value="EMC1_C"/>
</dbReference>
<keyword evidence="12" id="KW-1185">Reference proteome</keyword>
<dbReference type="GO" id="GO:0072546">
    <property type="term" value="C:EMC complex"/>
    <property type="evidence" value="ECO:0007669"/>
    <property type="project" value="InterPro"/>
</dbReference>
<sequence length="345" mass="38612">MNAKNVLWVREEALANIKDVQWITPAESEIEKQPMKGIPTFMEELEIEADRVRQVLHHIAAVTSTLLESKSNVVDDKTRKEPHNAHFFGFSKFIVLLTESGRLYAIPDQEVVATSRQRDGAVIDSSVTITGDDSLLLKYLNPHMFGLATIAMENFEGGHKSTSVLYVSLIDAVSGRIIHRVRHMHGSEPVRMIQSLGVTVTSRGITPPYILVGMENGQIYKLPRGMINPRQPDKAPTQQEQEEGLIQYTPLVPMHNNLNFMITYNQTIANVKAISTTPVELESTTLVFAHGLDLFYVRLAPANAFDVLPPDFNYELLVLLCLGFFGANVLAKHLAQRKALNEAWK</sequence>
<keyword evidence="7" id="KW-1133">Transmembrane helix</keyword>
<evidence type="ECO:0000256" key="4">
    <source>
        <dbReference type="ARBA" id="ARBA00022692"/>
    </source>
</evidence>
<dbReference type="PANTHER" id="PTHR21573:SF0">
    <property type="entry name" value="ER MEMBRANE PROTEIN COMPLEX SUBUNIT 1"/>
    <property type="match status" value="1"/>
</dbReference>
<dbReference type="Proteomes" id="UP001209570">
    <property type="component" value="Unassembled WGS sequence"/>
</dbReference>
<protein>
    <recommendedName>
        <fullName evidence="3">ER membrane protein complex subunit 1</fullName>
    </recommendedName>
</protein>
<evidence type="ECO:0000313" key="11">
    <source>
        <dbReference type="EMBL" id="KAJ0408590.1"/>
    </source>
</evidence>
<dbReference type="PANTHER" id="PTHR21573">
    <property type="entry name" value="ER MEMBRANE PROTEIN COMPLEX SUBUNIT 1"/>
    <property type="match status" value="1"/>
</dbReference>
<keyword evidence="6" id="KW-0256">Endoplasmic reticulum</keyword>
<feature type="domain" description="ER membrane protein complex subunit 1 C-terminal" evidence="10">
    <location>
        <begin position="192"/>
        <end position="344"/>
    </location>
</feature>
<proteinExistence type="inferred from homology"/>
<dbReference type="AlphaFoldDB" id="A0AAD5LSR3"/>
<dbReference type="EMBL" id="JAKCXM010000010">
    <property type="protein sequence ID" value="KAJ0408590.1"/>
    <property type="molecule type" value="Genomic_DNA"/>
</dbReference>
<comment type="similarity">
    <text evidence="2">Belongs to the EMC1 family.</text>
</comment>
<evidence type="ECO:0000256" key="6">
    <source>
        <dbReference type="ARBA" id="ARBA00022824"/>
    </source>
</evidence>
<dbReference type="Pfam" id="PF07774">
    <property type="entry name" value="EMC1_C"/>
    <property type="match status" value="1"/>
</dbReference>
<keyword evidence="8" id="KW-0472">Membrane</keyword>
<evidence type="ECO:0000256" key="7">
    <source>
        <dbReference type="ARBA" id="ARBA00022989"/>
    </source>
</evidence>
<organism evidence="11 12">
    <name type="scientific">Pythium insidiosum</name>
    <name type="common">Pythiosis disease agent</name>
    <dbReference type="NCBI Taxonomy" id="114742"/>
    <lineage>
        <taxon>Eukaryota</taxon>
        <taxon>Sar</taxon>
        <taxon>Stramenopiles</taxon>
        <taxon>Oomycota</taxon>
        <taxon>Peronosporomycetes</taxon>
        <taxon>Pythiales</taxon>
        <taxon>Pythiaceae</taxon>
        <taxon>Pythium</taxon>
    </lineage>
</organism>
<keyword evidence="4" id="KW-0812">Transmembrane</keyword>
<evidence type="ECO:0000313" key="12">
    <source>
        <dbReference type="Proteomes" id="UP001209570"/>
    </source>
</evidence>
<evidence type="ECO:0000256" key="8">
    <source>
        <dbReference type="ARBA" id="ARBA00023136"/>
    </source>
</evidence>
<reference evidence="11" key="1">
    <citation type="submission" date="2021-12" db="EMBL/GenBank/DDBJ databases">
        <title>Prjna785345.</title>
        <authorList>
            <person name="Rujirawat T."/>
            <person name="Krajaejun T."/>
        </authorList>
    </citation>
    <scope>NUCLEOTIDE SEQUENCE</scope>
    <source>
        <strain evidence="11">Pi057C3</strain>
    </source>
</reference>
<evidence type="ECO:0000256" key="2">
    <source>
        <dbReference type="ARBA" id="ARBA00007904"/>
    </source>
</evidence>
<dbReference type="InterPro" id="IPR026895">
    <property type="entry name" value="EMC1"/>
</dbReference>
<keyword evidence="9" id="KW-0325">Glycoprotein</keyword>
<comment type="caution">
    <text evidence="11">The sequence shown here is derived from an EMBL/GenBank/DDBJ whole genome shotgun (WGS) entry which is preliminary data.</text>
</comment>
<accession>A0AAD5LSR3</accession>
<comment type="subcellular location">
    <subcellularLocation>
        <location evidence="1">Endoplasmic reticulum membrane</location>
        <topology evidence="1">Single-pass type I membrane protein</topology>
    </subcellularLocation>
</comment>
<evidence type="ECO:0000256" key="9">
    <source>
        <dbReference type="ARBA" id="ARBA00023180"/>
    </source>
</evidence>
<evidence type="ECO:0000256" key="1">
    <source>
        <dbReference type="ARBA" id="ARBA00004115"/>
    </source>
</evidence>
<evidence type="ECO:0000256" key="3">
    <source>
        <dbReference type="ARBA" id="ARBA00020824"/>
    </source>
</evidence>
<keyword evidence="5" id="KW-0732">Signal</keyword>
<name>A0AAD5LSR3_PYTIN</name>
<gene>
    <name evidence="11" type="ORF">P43SY_008937</name>
</gene>